<feature type="binding site" evidence="15">
    <location>
        <position position="195"/>
    </location>
    <ligand>
        <name>NADP(+)</name>
        <dbReference type="ChEBI" id="CHEBI:58349"/>
    </ligand>
</feature>
<evidence type="ECO:0000256" key="12">
    <source>
        <dbReference type="ARBA" id="ARBA00023268"/>
    </source>
</evidence>
<dbReference type="AlphaFoldDB" id="A0A523TK05"/>
<keyword evidence="8 13" id="KW-0378">Hydrolase</keyword>
<dbReference type="SUPFAM" id="SSF53597">
    <property type="entry name" value="Dihydrofolate reductase-like"/>
    <property type="match status" value="1"/>
</dbReference>
<name>A0A523TK05_UNCAE</name>
<comment type="similarity">
    <text evidence="4 13">In the N-terminal section; belongs to the cytidine and deoxycytidylate deaminase family.</text>
</comment>
<dbReference type="InterPro" id="IPR016193">
    <property type="entry name" value="Cytidine_deaminase-like"/>
</dbReference>
<evidence type="ECO:0000313" key="19">
    <source>
        <dbReference type="Proteomes" id="UP000316517"/>
    </source>
</evidence>
<dbReference type="Pfam" id="PF01872">
    <property type="entry name" value="RibD_C"/>
    <property type="match status" value="1"/>
</dbReference>
<evidence type="ECO:0000256" key="2">
    <source>
        <dbReference type="ARBA" id="ARBA00004882"/>
    </source>
</evidence>
<evidence type="ECO:0000256" key="11">
    <source>
        <dbReference type="ARBA" id="ARBA00023002"/>
    </source>
</evidence>
<comment type="pathway">
    <text evidence="2 13">Cofactor biosynthesis; riboflavin biosynthesis; 5-amino-6-(D-ribitylamino)uracil from GTP: step 2/4.</text>
</comment>
<gene>
    <name evidence="18" type="primary">ribD</name>
    <name evidence="18" type="ORF">E3J68_00490</name>
</gene>
<dbReference type="InterPro" id="IPR016192">
    <property type="entry name" value="APOBEC/CMP_deaminase_Zn-bd"/>
</dbReference>
<dbReference type="InterPro" id="IPR002734">
    <property type="entry name" value="RibDG_C"/>
</dbReference>
<dbReference type="SUPFAM" id="SSF53927">
    <property type="entry name" value="Cytidine deaminase-like"/>
    <property type="match status" value="1"/>
</dbReference>
<dbReference type="Gene3D" id="3.40.430.10">
    <property type="entry name" value="Dihydrofolate Reductase, subunit A"/>
    <property type="match status" value="1"/>
</dbReference>
<protein>
    <recommendedName>
        <fullName evidence="13">Riboflavin biosynthesis protein RibD</fullName>
    </recommendedName>
    <domain>
        <recommendedName>
            <fullName evidence="13">Diaminohydroxyphosphoribosylaminopyrimidine deaminase</fullName>
            <shortName evidence="13">DRAP deaminase</shortName>
            <ecNumber evidence="13">3.5.4.26</ecNumber>
        </recommendedName>
        <alternativeName>
            <fullName evidence="13">Riboflavin-specific deaminase</fullName>
        </alternativeName>
    </domain>
    <domain>
        <recommendedName>
            <fullName evidence="13">5-amino-6-(5-phosphoribosylamino)uracil reductase</fullName>
            <ecNumber evidence="13">1.1.1.193</ecNumber>
        </recommendedName>
        <alternativeName>
            <fullName evidence="13">HTP reductase</fullName>
        </alternativeName>
    </domain>
</protein>
<dbReference type="PIRSF" id="PIRSF006769">
    <property type="entry name" value="RibD"/>
    <property type="match status" value="1"/>
</dbReference>
<feature type="binding site" evidence="16">
    <location>
        <position position="83"/>
    </location>
    <ligand>
        <name>Zn(2+)</name>
        <dbReference type="ChEBI" id="CHEBI:29105"/>
        <note>catalytic</note>
    </ligand>
</feature>
<feature type="binding site" evidence="16">
    <location>
        <position position="49"/>
    </location>
    <ligand>
        <name>Zn(2+)</name>
        <dbReference type="ChEBI" id="CHEBI:29105"/>
        <note>catalytic</note>
    </ligand>
</feature>
<comment type="function">
    <text evidence="1 13">Converts 2,5-diamino-6-(ribosylamino)-4(3h)-pyrimidinone 5'-phosphate into 5-amino-6-(ribosylamino)-2,4(1h,3h)-pyrimidinedione 5'-phosphate.</text>
</comment>
<evidence type="ECO:0000256" key="15">
    <source>
        <dbReference type="PIRSR" id="PIRSR006769-2"/>
    </source>
</evidence>
<keyword evidence="11 13" id="KW-0560">Oxidoreductase</keyword>
<comment type="catalytic activity">
    <reaction evidence="13">
        <text>2,5-diamino-6-hydroxy-4-(5-phosphoribosylamino)-pyrimidine + H2O + H(+) = 5-amino-6-(5-phospho-D-ribosylamino)uracil + NH4(+)</text>
        <dbReference type="Rhea" id="RHEA:21868"/>
        <dbReference type="ChEBI" id="CHEBI:15377"/>
        <dbReference type="ChEBI" id="CHEBI:15378"/>
        <dbReference type="ChEBI" id="CHEBI:28938"/>
        <dbReference type="ChEBI" id="CHEBI:58453"/>
        <dbReference type="ChEBI" id="CHEBI:58614"/>
        <dbReference type="EC" id="3.5.4.26"/>
    </reaction>
</comment>
<accession>A0A523TK05</accession>
<dbReference type="UniPathway" id="UPA00275">
    <property type="reaction ID" value="UER00401"/>
</dbReference>
<dbReference type="InterPro" id="IPR050765">
    <property type="entry name" value="Riboflavin_Biosynth_HTPR"/>
</dbReference>
<dbReference type="EMBL" id="SOJT01000028">
    <property type="protein sequence ID" value="TET30662.1"/>
    <property type="molecule type" value="Genomic_DNA"/>
</dbReference>
<dbReference type="FunFam" id="3.40.140.10:FF:000025">
    <property type="entry name" value="Riboflavin biosynthesis protein RibD"/>
    <property type="match status" value="1"/>
</dbReference>
<dbReference type="PANTHER" id="PTHR38011:SF7">
    <property type="entry name" value="2,5-DIAMINO-6-RIBOSYLAMINO-4(3H)-PYRIMIDINONE 5'-PHOSPHATE REDUCTASE"/>
    <property type="match status" value="1"/>
</dbReference>
<feature type="binding site" evidence="15">
    <location>
        <position position="203"/>
    </location>
    <ligand>
        <name>substrate</name>
    </ligand>
</feature>
<reference evidence="18 19" key="1">
    <citation type="submission" date="2019-03" db="EMBL/GenBank/DDBJ databases">
        <title>Metabolic potential of uncultured bacteria and archaea associated with petroleum seepage in deep-sea sediments.</title>
        <authorList>
            <person name="Dong X."/>
            <person name="Hubert C."/>
        </authorList>
    </citation>
    <scope>NUCLEOTIDE SEQUENCE [LARGE SCALE GENOMIC DNA]</scope>
    <source>
        <strain evidence="18">E44_bin3</strain>
    </source>
</reference>
<dbReference type="EC" id="1.1.1.193" evidence="13"/>
<keyword evidence="10 13" id="KW-0521">NADP</keyword>
<dbReference type="Pfam" id="PF00383">
    <property type="entry name" value="dCMP_cyt_deam_1"/>
    <property type="match status" value="1"/>
</dbReference>
<dbReference type="NCBIfam" id="TIGR00326">
    <property type="entry name" value="eubact_ribD"/>
    <property type="match status" value="1"/>
</dbReference>
<keyword evidence="6 13" id="KW-0686">Riboflavin biosynthesis</keyword>
<comment type="caution">
    <text evidence="18">The sequence shown here is derived from an EMBL/GenBank/DDBJ whole genome shotgun (WGS) entry which is preliminary data.</text>
</comment>
<feature type="binding site" evidence="16">
    <location>
        <position position="74"/>
    </location>
    <ligand>
        <name>Zn(2+)</name>
        <dbReference type="ChEBI" id="CHEBI:29105"/>
        <note>catalytic</note>
    </ligand>
</feature>
<evidence type="ECO:0000256" key="9">
    <source>
        <dbReference type="ARBA" id="ARBA00022833"/>
    </source>
</evidence>
<dbReference type="GO" id="GO:0050661">
    <property type="term" value="F:NADP binding"/>
    <property type="evidence" value="ECO:0007669"/>
    <property type="project" value="InterPro"/>
</dbReference>
<keyword evidence="12" id="KW-0511">Multifunctional enzyme</keyword>
<feature type="binding site" evidence="15">
    <location>
        <position position="291"/>
    </location>
    <ligand>
        <name>substrate</name>
    </ligand>
</feature>
<dbReference type="GO" id="GO:0008703">
    <property type="term" value="F:5-amino-6-(5-phosphoribosylamino)uracil reductase activity"/>
    <property type="evidence" value="ECO:0007669"/>
    <property type="project" value="UniProtKB-EC"/>
</dbReference>
<comment type="cofactor">
    <cofactor evidence="13 16">
        <name>Zn(2+)</name>
        <dbReference type="ChEBI" id="CHEBI:29105"/>
    </cofactor>
    <text evidence="13 16">Binds 1 zinc ion.</text>
</comment>
<keyword evidence="9 13" id="KW-0862">Zinc</keyword>
<feature type="binding site" evidence="15">
    <location>
        <position position="199"/>
    </location>
    <ligand>
        <name>NADP(+)</name>
        <dbReference type="ChEBI" id="CHEBI:58349"/>
    </ligand>
</feature>
<evidence type="ECO:0000256" key="13">
    <source>
        <dbReference type="PIRNR" id="PIRNR006769"/>
    </source>
</evidence>
<evidence type="ECO:0000313" key="18">
    <source>
        <dbReference type="EMBL" id="TET30662.1"/>
    </source>
</evidence>
<dbReference type="CDD" id="cd01284">
    <property type="entry name" value="Riboflavin_deaminase-reductase"/>
    <property type="match status" value="1"/>
</dbReference>
<dbReference type="PROSITE" id="PS51747">
    <property type="entry name" value="CYT_DCMP_DEAMINASES_2"/>
    <property type="match status" value="1"/>
</dbReference>
<dbReference type="GO" id="GO:0009231">
    <property type="term" value="P:riboflavin biosynthetic process"/>
    <property type="evidence" value="ECO:0007669"/>
    <property type="project" value="UniProtKB-UniPathway"/>
</dbReference>
<keyword evidence="7 13" id="KW-0479">Metal-binding</keyword>
<evidence type="ECO:0000256" key="4">
    <source>
        <dbReference type="ARBA" id="ARBA00005259"/>
    </source>
</evidence>
<dbReference type="Proteomes" id="UP000316517">
    <property type="component" value="Unassembled WGS sequence"/>
</dbReference>
<feature type="domain" description="CMP/dCMP-type deaminase" evidence="17">
    <location>
        <begin position="1"/>
        <end position="122"/>
    </location>
</feature>
<evidence type="ECO:0000256" key="7">
    <source>
        <dbReference type="ARBA" id="ARBA00022723"/>
    </source>
</evidence>
<feature type="binding site" evidence="15">
    <location>
        <position position="167"/>
    </location>
    <ligand>
        <name>substrate</name>
    </ligand>
</feature>
<comment type="catalytic activity">
    <reaction evidence="13">
        <text>5-amino-6-(5-phospho-D-ribitylamino)uracil + NADP(+) = 5-amino-6-(5-phospho-D-ribosylamino)uracil + NADPH + H(+)</text>
        <dbReference type="Rhea" id="RHEA:17845"/>
        <dbReference type="ChEBI" id="CHEBI:15378"/>
        <dbReference type="ChEBI" id="CHEBI:57783"/>
        <dbReference type="ChEBI" id="CHEBI:58349"/>
        <dbReference type="ChEBI" id="CHEBI:58421"/>
        <dbReference type="ChEBI" id="CHEBI:58453"/>
        <dbReference type="EC" id="1.1.1.193"/>
    </reaction>
</comment>
<dbReference type="Gene3D" id="3.40.140.10">
    <property type="entry name" value="Cytidine Deaminase, domain 2"/>
    <property type="match status" value="1"/>
</dbReference>
<feature type="active site" description="Proton donor" evidence="14">
    <location>
        <position position="51"/>
    </location>
</feature>
<feature type="binding site" evidence="15">
    <location>
        <position position="169"/>
    </location>
    <ligand>
        <name>NADP(+)</name>
        <dbReference type="ChEBI" id="CHEBI:58349"/>
    </ligand>
</feature>
<dbReference type="NCBIfam" id="TIGR00227">
    <property type="entry name" value="ribD_Cterm"/>
    <property type="match status" value="1"/>
</dbReference>
<dbReference type="InterPro" id="IPR011549">
    <property type="entry name" value="RibD_C"/>
</dbReference>
<feature type="binding site" evidence="15">
    <location>
        <position position="153"/>
    </location>
    <ligand>
        <name>NADP(+)</name>
        <dbReference type="ChEBI" id="CHEBI:58349"/>
    </ligand>
</feature>
<evidence type="ECO:0000259" key="17">
    <source>
        <dbReference type="PROSITE" id="PS51747"/>
    </source>
</evidence>
<evidence type="ECO:0000256" key="1">
    <source>
        <dbReference type="ARBA" id="ARBA00002151"/>
    </source>
</evidence>
<evidence type="ECO:0000256" key="14">
    <source>
        <dbReference type="PIRSR" id="PIRSR006769-1"/>
    </source>
</evidence>
<proteinExistence type="inferred from homology"/>
<comment type="similarity">
    <text evidence="5 13">In the C-terminal section; belongs to the HTP reductase family.</text>
</comment>
<evidence type="ECO:0000256" key="10">
    <source>
        <dbReference type="ARBA" id="ARBA00022857"/>
    </source>
</evidence>
<dbReference type="PROSITE" id="PS00903">
    <property type="entry name" value="CYT_DCMP_DEAMINASES_1"/>
    <property type="match status" value="1"/>
</dbReference>
<evidence type="ECO:0000256" key="3">
    <source>
        <dbReference type="ARBA" id="ARBA00004910"/>
    </source>
</evidence>
<evidence type="ECO:0000256" key="8">
    <source>
        <dbReference type="ARBA" id="ARBA00022801"/>
    </source>
</evidence>
<sequence>MKQKWMGIALSLARKGEGKVSPNPMVGALLVKNGKILARGYHRCFGGPHAEIEVIRRAREKTRGSTLYVTLEPCSCFGKTPPCTQAIIKAGIGKVIAAILDPNPINSGKGIEELKRAGIETEVGVYEKEAREINEVFFKFMKKKIPFVIVKAAASLDGKIATQTGESKWITGLEARKLAHEMREKVDAILVGVNTVIRDNPSLLPPSKRNFLRIVLDSRLKIPLEARVLKEQIKAQTIIFTTPRASKEKLARLKNKGVKVVIVERGDEERVSLEEVLLELGRLKILTLLVEGGGEIIGSFFEKRHVDKVFLFFAPRIIGGKSSLTWVEGKGVRILSQTPRIEVRSFKKIGEDLLVEGYVK</sequence>
<dbReference type="InterPro" id="IPR002125">
    <property type="entry name" value="CMP_dCMP_dom"/>
</dbReference>
<feature type="binding site" evidence="15">
    <location>
        <position position="183"/>
    </location>
    <ligand>
        <name>substrate</name>
    </ligand>
</feature>
<dbReference type="PANTHER" id="PTHR38011">
    <property type="entry name" value="DIHYDROFOLATE REDUCTASE FAMILY PROTEIN (AFU_ORTHOLOGUE AFUA_8G06820)"/>
    <property type="match status" value="1"/>
</dbReference>
<evidence type="ECO:0000256" key="16">
    <source>
        <dbReference type="PIRSR" id="PIRSR006769-3"/>
    </source>
</evidence>
<dbReference type="InterPro" id="IPR024072">
    <property type="entry name" value="DHFR-like_dom_sf"/>
</dbReference>
<dbReference type="EC" id="3.5.4.26" evidence="13"/>
<comment type="pathway">
    <text evidence="3 13">Cofactor biosynthesis; riboflavin biosynthesis; 5-amino-6-(D-ribitylamino)uracil from GTP: step 3/4.</text>
</comment>
<dbReference type="InterPro" id="IPR004794">
    <property type="entry name" value="Eubact_RibD"/>
</dbReference>
<evidence type="ECO:0000256" key="6">
    <source>
        <dbReference type="ARBA" id="ARBA00022619"/>
    </source>
</evidence>
<dbReference type="GO" id="GO:0008270">
    <property type="term" value="F:zinc ion binding"/>
    <property type="evidence" value="ECO:0007669"/>
    <property type="project" value="InterPro"/>
</dbReference>
<evidence type="ECO:0000256" key="5">
    <source>
        <dbReference type="ARBA" id="ARBA00007417"/>
    </source>
</evidence>
<feature type="binding site" evidence="15">
    <location>
        <begin position="293"/>
        <end position="299"/>
    </location>
    <ligand>
        <name>NADP(+)</name>
        <dbReference type="ChEBI" id="CHEBI:58349"/>
    </ligand>
</feature>
<feature type="binding site" evidence="15">
    <location>
        <position position="218"/>
    </location>
    <ligand>
        <name>NADP(+)</name>
        <dbReference type="ChEBI" id="CHEBI:58349"/>
    </ligand>
</feature>
<organism evidence="18 19">
    <name type="scientific">Aerophobetes bacterium</name>
    <dbReference type="NCBI Taxonomy" id="2030807"/>
    <lineage>
        <taxon>Bacteria</taxon>
        <taxon>Candidatus Aerophobota</taxon>
    </lineage>
</organism>
<dbReference type="GO" id="GO:0008835">
    <property type="term" value="F:diaminohydroxyphosphoribosylaminopyrimidine deaminase activity"/>
    <property type="evidence" value="ECO:0007669"/>
    <property type="project" value="UniProtKB-EC"/>
</dbReference>